<dbReference type="SMART" id="SM00331">
    <property type="entry name" value="PP2C_SIG"/>
    <property type="match status" value="1"/>
</dbReference>
<name>A0A4P7BXI2_9GAMM</name>
<sequence>MSNKGALHWRSAARTHRGKIRRINEDSFLERSDYGIWVVADGMGGHAVGDVASQMVVGTLADMPYQPDLEAFEAEVRRRLQEVNHRLREEAAVRNERVIGSTVVVLLSYGQHCIYLWAGDSRIYVFRDGRLRQLSHDHSHVEALINHGLLDRREAQNHPSAGAITRAVGAVDTLELDRGTLEAKSGDIFLLCSDGLHNEVSDEDIKGILKEESCQKSSEMLVELALERGGRDNVTVVVVCAEDQIDGTITLLNPLMSNP</sequence>
<evidence type="ECO:0000259" key="1">
    <source>
        <dbReference type="PROSITE" id="PS51746"/>
    </source>
</evidence>
<dbReference type="InterPro" id="IPR001932">
    <property type="entry name" value="PPM-type_phosphatase-like_dom"/>
</dbReference>
<dbReference type="Pfam" id="PF13672">
    <property type="entry name" value="PP2C_2"/>
    <property type="match status" value="1"/>
</dbReference>
<keyword evidence="3" id="KW-1185">Reference proteome</keyword>
<dbReference type="EMBL" id="CP038033">
    <property type="protein sequence ID" value="QBQ53096.1"/>
    <property type="molecule type" value="Genomic_DNA"/>
</dbReference>
<dbReference type="PANTHER" id="PTHR47992">
    <property type="entry name" value="PROTEIN PHOSPHATASE"/>
    <property type="match status" value="1"/>
</dbReference>
<evidence type="ECO:0000313" key="3">
    <source>
        <dbReference type="Proteomes" id="UP000294325"/>
    </source>
</evidence>
<dbReference type="CDD" id="cd00143">
    <property type="entry name" value="PP2Cc"/>
    <property type="match status" value="1"/>
</dbReference>
<gene>
    <name evidence="2" type="ORF">E3U44_00195</name>
</gene>
<proteinExistence type="predicted"/>
<dbReference type="SUPFAM" id="SSF81606">
    <property type="entry name" value="PP2C-like"/>
    <property type="match status" value="1"/>
</dbReference>
<dbReference type="SMART" id="SM00332">
    <property type="entry name" value="PP2Cc"/>
    <property type="match status" value="1"/>
</dbReference>
<dbReference type="Gene3D" id="3.60.40.10">
    <property type="entry name" value="PPM-type phosphatase domain"/>
    <property type="match status" value="1"/>
</dbReference>
<dbReference type="Proteomes" id="UP000294325">
    <property type="component" value="Chromosome"/>
</dbReference>
<reference evidence="2 3" key="1">
    <citation type="submission" date="2019-03" db="EMBL/GenBank/DDBJ databases">
        <title>The genome sequence of Nitrosococcus wardiae strain D1FHST reveals the archetypal metabolic capacity of ammonia-oxidizing Gammaproteobacteria.</title>
        <authorList>
            <person name="Wang L."/>
            <person name="Lim C.K."/>
            <person name="Hanson T.E."/>
            <person name="Dang H."/>
            <person name="Klotz M.G."/>
        </authorList>
    </citation>
    <scope>NUCLEOTIDE SEQUENCE [LARGE SCALE GENOMIC DNA]</scope>
    <source>
        <strain evidence="2 3">D1FHS</strain>
    </source>
</reference>
<feature type="domain" description="PPM-type phosphatase" evidence="1">
    <location>
        <begin position="10"/>
        <end position="241"/>
    </location>
</feature>
<dbReference type="OrthoDB" id="9801841at2"/>
<dbReference type="KEGG" id="nwr:E3U44_00195"/>
<accession>A0A4P7BXI2</accession>
<dbReference type="GO" id="GO:0004722">
    <property type="term" value="F:protein serine/threonine phosphatase activity"/>
    <property type="evidence" value="ECO:0007669"/>
    <property type="project" value="InterPro"/>
</dbReference>
<dbReference type="InterPro" id="IPR015655">
    <property type="entry name" value="PP2C"/>
</dbReference>
<protein>
    <submittedName>
        <fullName evidence="2">Serine/threonine-protein phosphatase</fullName>
    </submittedName>
</protein>
<evidence type="ECO:0000313" key="2">
    <source>
        <dbReference type="EMBL" id="QBQ53096.1"/>
    </source>
</evidence>
<dbReference type="InterPro" id="IPR036457">
    <property type="entry name" value="PPM-type-like_dom_sf"/>
</dbReference>
<organism evidence="2 3">
    <name type="scientific">Nitrosococcus wardiae</name>
    <dbReference type="NCBI Taxonomy" id="1814290"/>
    <lineage>
        <taxon>Bacteria</taxon>
        <taxon>Pseudomonadati</taxon>
        <taxon>Pseudomonadota</taxon>
        <taxon>Gammaproteobacteria</taxon>
        <taxon>Chromatiales</taxon>
        <taxon>Chromatiaceae</taxon>
        <taxon>Nitrosococcus</taxon>
    </lineage>
</organism>
<dbReference type="PROSITE" id="PS51746">
    <property type="entry name" value="PPM_2"/>
    <property type="match status" value="1"/>
</dbReference>
<dbReference type="AlphaFoldDB" id="A0A4P7BXI2"/>
<dbReference type="RefSeq" id="WP_134356114.1">
    <property type="nucleotide sequence ID" value="NZ_CP038033.1"/>
</dbReference>